<feature type="domain" description="6-phosphogluconate dehydrogenase NADP-binding" evidence="1">
    <location>
        <begin position="5"/>
        <end position="89"/>
    </location>
</feature>
<dbReference type="PANTHER" id="PTHR43060">
    <property type="entry name" value="3-HYDROXYISOBUTYRATE DEHYDROGENASE-LIKE 1, MITOCHONDRIAL-RELATED"/>
    <property type="match status" value="1"/>
</dbReference>
<dbReference type="Pfam" id="PF03446">
    <property type="entry name" value="NAD_binding_2"/>
    <property type="match status" value="1"/>
</dbReference>
<dbReference type="KEGG" id="val:VDBG_06316"/>
<protein>
    <submittedName>
        <fullName evidence="2">Oxidoreductase</fullName>
    </submittedName>
</protein>
<keyword evidence="3" id="KW-1185">Reference proteome</keyword>
<gene>
    <name evidence="2" type="ORF">VDBG_06316</name>
</gene>
<proteinExistence type="predicted"/>
<dbReference type="InterPro" id="IPR036291">
    <property type="entry name" value="NAD(P)-bd_dom_sf"/>
</dbReference>
<dbReference type="Proteomes" id="UP000008698">
    <property type="component" value="Unassembled WGS sequence"/>
</dbReference>
<accession>C9SN41</accession>
<dbReference type="InterPro" id="IPR006115">
    <property type="entry name" value="6PGDH_NADP-bd"/>
</dbReference>
<evidence type="ECO:0000313" key="3">
    <source>
        <dbReference type="Proteomes" id="UP000008698"/>
    </source>
</evidence>
<dbReference type="eggNOG" id="KOG0409">
    <property type="taxonomic scope" value="Eukaryota"/>
</dbReference>
<dbReference type="AlphaFoldDB" id="C9SN41"/>
<dbReference type="SUPFAM" id="SSF51735">
    <property type="entry name" value="NAD(P)-binding Rossmann-fold domains"/>
    <property type="match status" value="1"/>
</dbReference>
<dbReference type="RefSeq" id="XP_003003873.1">
    <property type="nucleotide sequence ID" value="XM_003003827.1"/>
</dbReference>
<sequence length="126" mass="13594">MSTSVGFVGLGAMGFGMACNLQKGGKYIVKGYDVWQPSVERFVADGGHPGQSPRDVAHDSAFLVCMAANAQQVDSILFDAATGALEGEYWDSPSVHLQRATHTNQPCHTMRPSCCARQSRQHITTH</sequence>
<dbReference type="Gene3D" id="3.40.50.720">
    <property type="entry name" value="NAD(P)-binding Rossmann-like Domain"/>
    <property type="match status" value="1"/>
</dbReference>
<dbReference type="GO" id="GO:0016491">
    <property type="term" value="F:oxidoreductase activity"/>
    <property type="evidence" value="ECO:0007669"/>
    <property type="project" value="InterPro"/>
</dbReference>
<dbReference type="STRING" id="526221.C9SN41"/>
<evidence type="ECO:0000313" key="2">
    <source>
        <dbReference type="EMBL" id="EEY20206.1"/>
    </source>
</evidence>
<organism evidence="3">
    <name type="scientific">Verticillium alfalfae (strain VaMs.102 / ATCC MYA-4576 / FGSC 10136)</name>
    <name type="common">Verticillium wilt of alfalfa</name>
    <name type="synonym">Verticillium albo-atrum</name>
    <dbReference type="NCBI Taxonomy" id="526221"/>
    <lineage>
        <taxon>Eukaryota</taxon>
        <taxon>Fungi</taxon>
        <taxon>Dikarya</taxon>
        <taxon>Ascomycota</taxon>
        <taxon>Pezizomycotina</taxon>
        <taxon>Sordariomycetes</taxon>
        <taxon>Hypocreomycetidae</taxon>
        <taxon>Glomerellales</taxon>
        <taxon>Plectosphaerellaceae</taxon>
        <taxon>Verticillium</taxon>
    </lineage>
</organism>
<dbReference type="GO" id="GO:0050661">
    <property type="term" value="F:NADP binding"/>
    <property type="evidence" value="ECO:0007669"/>
    <property type="project" value="InterPro"/>
</dbReference>
<dbReference type="OrthoDB" id="48988at2759"/>
<dbReference type="InterPro" id="IPR002204">
    <property type="entry name" value="3-OH-isobutyrate_DH-rel_CS"/>
</dbReference>
<dbReference type="GeneID" id="9535221"/>
<evidence type="ECO:0000259" key="1">
    <source>
        <dbReference type="Pfam" id="PF03446"/>
    </source>
</evidence>
<dbReference type="PROSITE" id="PS00895">
    <property type="entry name" value="3_HYDROXYISOBUT_DH"/>
    <property type="match status" value="1"/>
</dbReference>
<name>C9SN41_VERA1</name>
<dbReference type="HOGENOM" id="CLU_1983261_0_0_1"/>
<reference evidence="3" key="1">
    <citation type="journal article" date="2011" name="PLoS Pathog.">
        <title>Comparative genomics yields insights into niche adaptation of plant vascular wilt pathogens.</title>
        <authorList>
            <person name="Klosterman S.J."/>
            <person name="Subbarao K.V."/>
            <person name="Kang S."/>
            <person name="Veronese P."/>
            <person name="Gold S.E."/>
            <person name="Thomma B.P.H.J."/>
            <person name="Chen Z."/>
            <person name="Henrissat B."/>
            <person name="Lee Y.-H."/>
            <person name="Park J."/>
            <person name="Garcia-Pedrajas M.D."/>
            <person name="Barbara D.J."/>
            <person name="Anchieta A."/>
            <person name="de Jonge R."/>
            <person name="Santhanam P."/>
            <person name="Maruthachalam K."/>
            <person name="Atallah Z."/>
            <person name="Amyotte S.G."/>
            <person name="Paz Z."/>
            <person name="Inderbitzin P."/>
            <person name="Hayes R.J."/>
            <person name="Heiman D.I."/>
            <person name="Young S."/>
            <person name="Zeng Q."/>
            <person name="Engels R."/>
            <person name="Galagan J."/>
            <person name="Cuomo C.A."/>
            <person name="Dobinson K.F."/>
            <person name="Ma L.-J."/>
        </authorList>
    </citation>
    <scope>NUCLEOTIDE SEQUENCE [LARGE SCALE GENOMIC DNA]</scope>
    <source>
        <strain evidence="3">VaMs.102 / ATCC MYA-4576 / FGSC 10136</strain>
    </source>
</reference>
<dbReference type="EMBL" id="DS985220">
    <property type="protein sequence ID" value="EEY20206.1"/>
    <property type="molecule type" value="Genomic_DNA"/>
</dbReference>
<dbReference type="PANTHER" id="PTHR43060:SF17">
    <property type="entry name" value="L-THREONATE DEHYDROGENASE"/>
    <property type="match status" value="1"/>
</dbReference>